<comment type="pathway">
    <text evidence="2 7">Metabolic intermediate biosynthesis; chorismate biosynthesis; chorismate from D-erythrose 4-phosphate and phosphoenolpyruvate: step 3/7.</text>
</comment>
<accession>A0A7L6N5A2</accession>
<dbReference type="PROSITE" id="PS01029">
    <property type="entry name" value="DEHYDROQUINASE_II"/>
    <property type="match status" value="1"/>
</dbReference>
<evidence type="ECO:0000313" key="11">
    <source>
        <dbReference type="EMBL" id="QLY40447.1"/>
    </source>
</evidence>
<proteinExistence type="inferred from homology"/>
<comment type="function">
    <text evidence="7">Catalyzes a trans-dehydration via an enolate intermediate.</text>
</comment>
<dbReference type="SUPFAM" id="SSF52304">
    <property type="entry name" value="Type II 3-dehydroquinate dehydratase"/>
    <property type="match status" value="1"/>
</dbReference>
<feature type="active site" description="Proton donor" evidence="7 8">
    <location>
        <position position="99"/>
    </location>
</feature>
<evidence type="ECO:0000256" key="8">
    <source>
        <dbReference type="PIRSR" id="PIRSR001399-1"/>
    </source>
</evidence>
<dbReference type="PIRSF" id="PIRSF001399">
    <property type="entry name" value="DHquinase_II"/>
    <property type="match status" value="1"/>
</dbReference>
<feature type="binding site" evidence="7 9">
    <location>
        <position position="110"/>
    </location>
    <ligand>
        <name>substrate</name>
    </ligand>
</feature>
<comment type="subunit">
    <text evidence="4 7">Homododecamer.</text>
</comment>
<dbReference type="InterPro" id="IPR001874">
    <property type="entry name" value="DHquinase_II"/>
</dbReference>
<dbReference type="Proteomes" id="UP000512167">
    <property type="component" value="Chromosome"/>
</dbReference>
<feature type="binding site" evidence="7 9">
    <location>
        <position position="73"/>
    </location>
    <ligand>
        <name>substrate</name>
    </ligand>
</feature>
<evidence type="ECO:0000256" key="1">
    <source>
        <dbReference type="ARBA" id="ARBA00001864"/>
    </source>
</evidence>
<evidence type="ECO:0000256" key="2">
    <source>
        <dbReference type="ARBA" id="ARBA00004902"/>
    </source>
</evidence>
<feature type="binding site" evidence="7 9">
    <location>
        <begin position="100"/>
        <end position="101"/>
    </location>
    <ligand>
        <name>substrate</name>
    </ligand>
</feature>
<dbReference type="InterPro" id="IPR036441">
    <property type="entry name" value="DHquinase_II_sf"/>
</dbReference>
<feature type="site" description="Transition state stabilizer" evidence="7 10">
    <location>
        <position position="17"/>
    </location>
</feature>
<evidence type="ECO:0000256" key="10">
    <source>
        <dbReference type="PIRSR" id="PIRSR001399-3"/>
    </source>
</evidence>
<reference evidence="11 12" key="1">
    <citation type="submission" date="2020-04" db="EMBL/GenBank/DDBJ databases">
        <authorList>
            <person name="Zheng R.K."/>
            <person name="Sun C.M."/>
        </authorList>
    </citation>
    <scope>NUCLEOTIDE SEQUENCE [LARGE SCALE GENOMIC DNA]</scope>
    <source>
        <strain evidence="12">zrk29</strain>
    </source>
</reference>
<name>A0A7L6N5A2_9MOLU</name>
<dbReference type="InterPro" id="IPR018509">
    <property type="entry name" value="DHquinase_II_CS"/>
</dbReference>
<dbReference type="GO" id="GO:0009423">
    <property type="term" value="P:chorismate biosynthetic process"/>
    <property type="evidence" value="ECO:0007669"/>
    <property type="project" value="UniProtKB-UniRule"/>
</dbReference>
<evidence type="ECO:0000256" key="5">
    <source>
        <dbReference type="ARBA" id="ARBA00012060"/>
    </source>
</evidence>
<dbReference type="KEGG" id="tbk:HF295_06130"/>
<sequence length="144" mass="16615">MNILIINGPNLNLLGTRETEIYGNSTYKVLVQYIKKYAKVHKVSVKIYQSNHEGKIIDYIQKHQKKYQAIIINPGAFTHYSYAIRDCLSAYSLKKIEVHLSNIYEREDFRKVSVIKDVVDMSVLGKGFDSYIEAIDLLLKGEIK</sequence>
<dbReference type="AlphaFoldDB" id="A0A7L6N5A2"/>
<evidence type="ECO:0000256" key="7">
    <source>
        <dbReference type="HAMAP-Rule" id="MF_00169"/>
    </source>
</evidence>
<dbReference type="UniPathway" id="UPA00053">
    <property type="reaction ID" value="UER00086"/>
</dbReference>
<keyword evidence="6 7" id="KW-0456">Lyase</keyword>
<organism evidence="11 12">
    <name type="scientific">Hujiaoplasma nucleasis</name>
    <dbReference type="NCBI Taxonomy" id="2725268"/>
    <lineage>
        <taxon>Bacteria</taxon>
        <taxon>Bacillati</taxon>
        <taxon>Mycoplasmatota</taxon>
        <taxon>Mollicutes</taxon>
        <taxon>Candidatus Izemoplasmatales</taxon>
        <taxon>Hujiaoplasmataceae</taxon>
        <taxon>Hujiaoplasma</taxon>
    </lineage>
</organism>
<keyword evidence="7" id="KW-0028">Amino-acid biosynthesis</keyword>
<keyword evidence="7" id="KW-0057">Aromatic amino acid biosynthesis</keyword>
<feature type="active site" description="Proton acceptor" evidence="7 8">
    <location>
        <position position="22"/>
    </location>
</feature>
<dbReference type="PANTHER" id="PTHR21272">
    <property type="entry name" value="CATABOLIC 3-DEHYDROQUINASE"/>
    <property type="match status" value="1"/>
</dbReference>
<evidence type="ECO:0000256" key="4">
    <source>
        <dbReference type="ARBA" id="ARBA00011193"/>
    </source>
</evidence>
<dbReference type="Gene3D" id="3.40.50.9100">
    <property type="entry name" value="Dehydroquinase, class II"/>
    <property type="match status" value="1"/>
</dbReference>
<gene>
    <name evidence="7" type="primary">aroQ</name>
    <name evidence="11" type="ORF">HF295_06130</name>
</gene>
<dbReference type="GO" id="GO:0009073">
    <property type="term" value="P:aromatic amino acid family biosynthetic process"/>
    <property type="evidence" value="ECO:0007669"/>
    <property type="project" value="UniProtKB-KW"/>
</dbReference>
<protein>
    <recommendedName>
        <fullName evidence="5 7">3-dehydroquinate dehydratase</fullName>
        <shortName evidence="7">3-dehydroquinase</shortName>
        <ecNumber evidence="5 7">4.2.1.10</ecNumber>
    </recommendedName>
    <alternativeName>
        <fullName evidence="7">Type II DHQase</fullName>
    </alternativeName>
</protein>
<dbReference type="GO" id="GO:0003855">
    <property type="term" value="F:3-dehydroquinate dehydratase activity"/>
    <property type="evidence" value="ECO:0007669"/>
    <property type="project" value="UniProtKB-UniRule"/>
</dbReference>
<dbReference type="HAMAP" id="MF_00169">
    <property type="entry name" value="AroQ"/>
    <property type="match status" value="1"/>
</dbReference>
<keyword evidence="12" id="KW-1185">Reference proteome</keyword>
<dbReference type="GO" id="GO:0019631">
    <property type="term" value="P:quinate catabolic process"/>
    <property type="evidence" value="ECO:0007669"/>
    <property type="project" value="TreeGrafter"/>
</dbReference>
<comment type="catalytic activity">
    <reaction evidence="1 7">
        <text>3-dehydroquinate = 3-dehydroshikimate + H2O</text>
        <dbReference type="Rhea" id="RHEA:21096"/>
        <dbReference type="ChEBI" id="CHEBI:15377"/>
        <dbReference type="ChEBI" id="CHEBI:16630"/>
        <dbReference type="ChEBI" id="CHEBI:32364"/>
        <dbReference type="EC" id="4.2.1.10"/>
    </reaction>
</comment>
<dbReference type="EC" id="4.2.1.10" evidence="5 7"/>
<evidence type="ECO:0000256" key="9">
    <source>
        <dbReference type="PIRSR" id="PIRSR001399-2"/>
    </source>
</evidence>
<dbReference type="CDD" id="cd00466">
    <property type="entry name" value="DHQase_II"/>
    <property type="match status" value="1"/>
</dbReference>
<feature type="binding site" evidence="7 9">
    <location>
        <position position="86"/>
    </location>
    <ligand>
        <name>substrate</name>
    </ligand>
</feature>
<dbReference type="RefSeq" id="WP_312031286.1">
    <property type="nucleotide sequence ID" value="NZ_CP051151.1"/>
</dbReference>
<dbReference type="NCBIfam" id="NF003807">
    <property type="entry name" value="PRK05395.1-4"/>
    <property type="match status" value="1"/>
</dbReference>
<comment type="similarity">
    <text evidence="3 7">Belongs to the type-II 3-dehydroquinase family.</text>
</comment>
<dbReference type="EMBL" id="CP051151">
    <property type="protein sequence ID" value="QLY40447.1"/>
    <property type="molecule type" value="Genomic_DNA"/>
</dbReference>
<dbReference type="PANTHER" id="PTHR21272:SF3">
    <property type="entry name" value="CATABOLIC 3-DEHYDROQUINASE"/>
    <property type="match status" value="1"/>
</dbReference>
<feature type="binding site" evidence="7 9">
    <location>
        <position position="79"/>
    </location>
    <ligand>
        <name>substrate</name>
    </ligand>
</feature>
<dbReference type="NCBIfam" id="NF003805">
    <property type="entry name" value="PRK05395.1-2"/>
    <property type="match status" value="1"/>
</dbReference>
<evidence type="ECO:0000256" key="6">
    <source>
        <dbReference type="ARBA" id="ARBA00023239"/>
    </source>
</evidence>
<dbReference type="Pfam" id="PF01220">
    <property type="entry name" value="DHquinase_II"/>
    <property type="match status" value="1"/>
</dbReference>
<evidence type="ECO:0000256" key="3">
    <source>
        <dbReference type="ARBA" id="ARBA00011037"/>
    </source>
</evidence>
<dbReference type="GO" id="GO:0008652">
    <property type="term" value="P:amino acid biosynthetic process"/>
    <property type="evidence" value="ECO:0007669"/>
    <property type="project" value="UniProtKB-KW"/>
</dbReference>
<evidence type="ECO:0000313" key="12">
    <source>
        <dbReference type="Proteomes" id="UP000512167"/>
    </source>
</evidence>